<gene>
    <name evidence="2" type="ORF">EDB92DRAFT_1535385</name>
</gene>
<name>A0AAD4QAR4_9AGAM</name>
<protein>
    <submittedName>
        <fullName evidence="2">Uncharacterized protein</fullName>
    </submittedName>
</protein>
<accession>A0AAD4QAR4</accession>
<proteinExistence type="predicted"/>
<sequence>MSRIVNDPNQAVCPDFDGPKWEFLRRCIINAHPGPNPLTAEEAACQLRGAWTKDNDARVAAWNVQLEQDRAEKDKRDKQASELNEVRRVQFEKEAEEQRREAEKKKPRLNPFDPTRRVSDWIVPRPATYALDKINNLEYVELDYFTDRRPSNNIRNDEDLSWEEMLEAKNTMLHFMEQSGLWPTAHSESLKAFFVALEQHPRKFRVNGKKTLLVYQSRVRREWFDALACNEGFNIGLIGDDLVQNIANEVNDKIWEREMDKIRRITQAAVEISSTRPPSKRHHEWDYEAHERVRSPSPLQVESSRKRLRSRSPVMSCNTKLSRP</sequence>
<dbReference type="Proteomes" id="UP001201163">
    <property type="component" value="Unassembled WGS sequence"/>
</dbReference>
<dbReference type="EMBL" id="JAKELL010000008">
    <property type="protein sequence ID" value="KAH8996849.1"/>
    <property type="molecule type" value="Genomic_DNA"/>
</dbReference>
<feature type="compositionally biased region" description="Basic and acidic residues" evidence="1">
    <location>
        <begin position="92"/>
        <end position="104"/>
    </location>
</feature>
<feature type="region of interest" description="Disordered" evidence="1">
    <location>
        <begin position="92"/>
        <end position="111"/>
    </location>
</feature>
<comment type="caution">
    <text evidence="2">The sequence shown here is derived from an EMBL/GenBank/DDBJ whole genome shotgun (WGS) entry which is preliminary data.</text>
</comment>
<evidence type="ECO:0000313" key="2">
    <source>
        <dbReference type="EMBL" id="KAH8996849.1"/>
    </source>
</evidence>
<evidence type="ECO:0000256" key="1">
    <source>
        <dbReference type="SAM" id="MobiDB-lite"/>
    </source>
</evidence>
<reference evidence="2" key="1">
    <citation type="submission" date="2022-01" db="EMBL/GenBank/DDBJ databases">
        <title>Comparative genomics reveals a dynamic genome evolution in the ectomycorrhizal milk-cap (Lactarius) mushrooms.</title>
        <authorList>
            <consortium name="DOE Joint Genome Institute"/>
            <person name="Lebreton A."/>
            <person name="Tang N."/>
            <person name="Kuo A."/>
            <person name="LaButti K."/>
            <person name="Drula E."/>
            <person name="Barry K."/>
            <person name="Clum A."/>
            <person name="Lipzen A."/>
            <person name="Mousain D."/>
            <person name="Ng V."/>
            <person name="Wang R."/>
            <person name="Wang X."/>
            <person name="Dai Y."/>
            <person name="Henrissat B."/>
            <person name="Grigoriev I.V."/>
            <person name="Guerin-Laguette A."/>
            <person name="Yu F."/>
            <person name="Martin F.M."/>
        </authorList>
    </citation>
    <scope>NUCLEOTIDE SEQUENCE</scope>
    <source>
        <strain evidence="2">QP</strain>
    </source>
</reference>
<organism evidence="2 3">
    <name type="scientific">Lactarius akahatsu</name>
    <dbReference type="NCBI Taxonomy" id="416441"/>
    <lineage>
        <taxon>Eukaryota</taxon>
        <taxon>Fungi</taxon>
        <taxon>Dikarya</taxon>
        <taxon>Basidiomycota</taxon>
        <taxon>Agaricomycotina</taxon>
        <taxon>Agaricomycetes</taxon>
        <taxon>Russulales</taxon>
        <taxon>Russulaceae</taxon>
        <taxon>Lactarius</taxon>
    </lineage>
</organism>
<evidence type="ECO:0000313" key="3">
    <source>
        <dbReference type="Proteomes" id="UP001201163"/>
    </source>
</evidence>
<feature type="compositionally biased region" description="Basic and acidic residues" evidence="1">
    <location>
        <begin position="283"/>
        <end position="294"/>
    </location>
</feature>
<feature type="compositionally biased region" description="Polar residues" evidence="1">
    <location>
        <begin position="313"/>
        <end position="324"/>
    </location>
</feature>
<keyword evidence="3" id="KW-1185">Reference proteome</keyword>
<feature type="region of interest" description="Disordered" evidence="1">
    <location>
        <begin position="273"/>
        <end position="324"/>
    </location>
</feature>
<dbReference type="AlphaFoldDB" id="A0AAD4QAR4"/>